<proteinExistence type="predicted"/>
<sequence>MSTEDQATTRKAEKGKLGAAARILAGDGALRTPAERTQIAEGKAAPTTATSRIIATNSTLPTSSSNPTSPAHPCVCPLCGTPCPRAPALLATEAGTVAAPPSEFPKNRMGMSTTTPLRLASQTTTPLLPLVFSEPIRPPQINTQDVQVAVDLEPLKEEEEEASKEIRQG</sequence>
<evidence type="ECO:0000313" key="1">
    <source>
        <dbReference type="EMBL" id="KIR80806.1"/>
    </source>
</evidence>
<dbReference type="EMBL" id="KN848630">
    <property type="protein sequence ID" value="KIR80806.1"/>
    <property type="molecule type" value="Genomic_DNA"/>
</dbReference>
<reference evidence="1 2" key="1">
    <citation type="submission" date="2015-01" db="EMBL/GenBank/DDBJ databases">
        <title>The Genome Sequence of Cryptococcus gattii EJB2.</title>
        <authorList>
            <consortium name="The Broad Institute Genomics Platform"/>
            <person name="Cuomo C."/>
            <person name="Litvintseva A."/>
            <person name="Chen Y."/>
            <person name="Heitman J."/>
            <person name="Sun S."/>
            <person name="Springer D."/>
            <person name="Dromer F."/>
            <person name="Young S."/>
            <person name="Zeng Q."/>
            <person name="Gargeya S."/>
            <person name="Abouelleil A."/>
            <person name="Alvarado L."/>
            <person name="Chapman S.B."/>
            <person name="Gainer-Dewar J."/>
            <person name="Goldberg J."/>
            <person name="Griggs A."/>
            <person name="Gujja S."/>
            <person name="Hansen M."/>
            <person name="Howarth C."/>
            <person name="Imamovic A."/>
            <person name="Larimer J."/>
            <person name="Murphy C."/>
            <person name="Naylor J."/>
            <person name="Pearson M."/>
            <person name="Priest M."/>
            <person name="Roberts A."/>
            <person name="Saif S."/>
            <person name="Shea T."/>
            <person name="Sykes S."/>
            <person name="Wortman J."/>
            <person name="Nusbaum C."/>
            <person name="Birren B."/>
        </authorList>
    </citation>
    <scope>NUCLEOTIDE SEQUENCE [LARGE SCALE GENOMIC DNA]</scope>
    <source>
        <strain evidence="1 2">EJB2</strain>
    </source>
</reference>
<accession>A0ABR5BYT8</accession>
<dbReference type="Proteomes" id="UP000054272">
    <property type="component" value="Unassembled WGS sequence"/>
</dbReference>
<organism evidence="1 2">
    <name type="scientific">Cryptococcus gattii EJB2</name>
    <dbReference type="NCBI Taxonomy" id="1296103"/>
    <lineage>
        <taxon>Eukaryota</taxon>
        <taxon>Fungi</taxon>
        <taxon>Dikarya</taxon>
        <taxon>Basidiomycota</taxon>
        <taxon>Agaricomycotina</taxon>
        <taxon>Tremellomycetes</taxon>
        <taxon>Tremellales</taxon>
        <taxon>Cryptococcaceae</taxon>
        <taxon>Cryptococcus</taxon>
        <taxon>Cryptococcus gattii species complex</taxon>
    </lineage>
</organism>
<name>A0ABR5BYT8_9TREE</name>
<protein>
    <submittedName>
        <fullName evidence="1">Uncharacterized protein</fullName>
    </submittedName>
</protein>
<keyword evidence="2" id="KW-1185">Reference proteome</keyword>
<gene>
    <name evidence="1" type="ORF">I306_02263</name>
</gene>
<evidence type="ECO:0000313" key="2">
    <source>
        <dbReference type="Proteomes" id="UP000054272"/>
    </source>
</evidence>